<dbReference type="AlphaFoldDB" id="A0A399SZQ4"/>
<gene>
    <name evidence="4" type="ORF">D1614_10620</name>
</gene>
<dbReference type="PANTHER" id="PTHR30273">
    <property type="entry name" value="PERIPLASMIC SIGNAL SENSOR AND SIGMA FACTOR ACTIVATOR FECR-RELATED"/>
    <property type="match status" value="1"/>
</dbReference>
<dbReference type="OrthoDB" id="676789at2"/>
<feature type="domain" description="FecR protein" evidence="2">
    <location>
        <begin position="112"/>
        <end position="204"/>
    </location>
</feature>
<sequence length="323" mass="36735">MKGFFKNYLENKCSESEFLAFINMFLKAEKQTELGQSMQEHWKEMPLELEAPDLSPTLHKIHFEINNREPGGKQSNRLITYLTRIAAVLFIPLTIAFFLNIRKEPLMEGTQTISTPLASKTNFTLSDGSVVYLNAGSSLSFPKSFSGDKRLVKLDGEAYFDVAQGKRPFEVETSSLTVDVYGTAFNVMAYNNALPEVTLERGKVAVTSKTGEQKFLNPGEQARIDTISHSIAVNTVETNLFTSWINNKLIFKNEPLGDVIQRLERWYNISIDIQDELLAQKRLNATIEYESVSEVMDLLEITLPLKFEYNKNERKLVIKNNEP</sequence>
<feature type="transmembrane region" description="Helical" evidence="1">
    <location>
        <begin position="78"/>
        <end position="99"/>
    </location>
</feature>
<comment type="caution">
    <text evidence="4">The sequence shown here is derived from an EMBL/GenBank/DDBJ whole genome shotgun (WGS) entry which is preliminary data.</text>
</comment>
<dbReference type="Gene3D" id="3.55.50.30">
    <property type="match status" value="1"/>
</dbReference>
<evidence type="ECO:0000313" key="4">
    <source>
        <dbReference type="EMBL" id="RIJ48179.1"/>
    </source>
</evidence>
<dbReference type="Gene3D" id="2.60.120.1440">
    <property type="match status" value="1"/>
</dbReference>
<dbReference type="InterPro" id="IPR006860">
    <property type="entry name" value="FecR"/>
</dbReference>
<evidence type="ECO:0000259" key="2">
    <source>
        <dbReference type="Pfam" id="PF04773"/>
    </source>
</evidence>
<evidence type="ECO:0000259" key="3">
    <source>
        <dbReference type="Pfam" id="PF16344"/>
    </source>
</evidence>
<name>A0A399SZQ4_9BACT</name>
<dbReference type="PANTHER" id="PTHR30273:SF2">
    <property type="entry name" value="PROTEIN FECR"/>
    <property type="match status" value="1"/>
</dbReference>
<protein>
    <submittedName>
        <fullName evidence="4">DUF4974 domain-containing protein</fullName>
    </submittedName>
</protein>
<dbReference type="PIRSF" id="PIRSF018266">
    <property type="entry name" value="FecR"/>
    <property type="match status" value="1"/>
</dbReference>
<proteinExistence type="predicted"/>
<accession>A0A399SZQ4</accession>
<dbReference type="InterPro" id="IPR012373">
    <property type="entry name" value="Ferrdict_sens_TM"/>
</dbReference>
<keyword evidence="5" id="KW-1185">Reference proteome</keyword>
<organism evidence="4 5">
    <name type="scientific">Maribellus luteus</name>
    <dbReference type="NCBI Taxonomy" id="2305463"/>
    <lineage>
        <taxon>Bacteria</taxon>
        <taxon>Pseudomonadati</taxon>
        <taxon>Bacteroidota</taxon>
        <taxon>Bacteroidia</taxon>
        <taxon>Marinilabiliales</taxon>
        <taxon>Prolixibacteraceae</taxon>
        <taxon>Maribellus</taxon>
    </lineage>
</organism>
<feature type="domain" description="Protein FecR C-terminal" evidence="3">
    <location>
        <begin position="248"/>
        <end position="313"/>
    </location>
</feature>
<evidence type="ECO:0000256" key="1">
    <source>
        <dbReference type="SAM" id="Phobius"/>
    </source>
</evidence>
<evidence type="ECO:0000313" key="5">
    <source>
        <dbReference type="Proteomes" id="UP000265926"/>
    </source>
</evidence>
<dbReference type="GO" id="GO:0016989">
    <property type="term" value="F:sigma factor antagonist activity"/>
    <property type="evidence" value="ECO:0007669"/>
    <property type="project" value="TreeGrafter"/>
</dbReference>
<dbReference type="EMBL" id="QWGR01000005">
    <property type="protein sequence ID" value="RIJ48179.1"/>
    <property type="molecule type" value="Genomic_DNA"/>
</dbReference>
<keyword evidence="1" id="KW-0812">Transmembrane</keyword>
<dbReference type="Pfam" id="PF16344">
    <property type="entry name" value="FecR_C"/>
    <property type="match status" value="1"/>
</dbReference>
<dbReference type="Proteomes" id="UP000265926">
    <property type="component" value="Unassembled WGS sequence"/>
</dbReference>
<dbReference type="Pfam" id="PF04773">
    <property type="entry name" value="FecR"/>
    <property type="match status" value="1"/>
</dbReference>
<reference evidence="4 5" key="1">
    <citation type="submission" date="2018-08" db="EMBL/GenBank/DDBJ databases">
        <title>Pallidiluteibacterium maritimus gen. nov., sp. nov., isolated from coastal sediment.</title>
        <authorList>
            <person name="Zhou L.Y."/>
        </authorList>
    </citation>
    <scope>NUCLEOTIDE SEQUENCE [LARGE SCALE GENOMIC DNA]</scope>
    <source>
        <strain evidence="4 5">XSD2</strain>
    </source>
</reference>
<keyword evidence="1" id="KW-1133">Transmembrane helix</keyword>
<keyword evidence="1" id="KW-0472">Membrane</keyword>
<dbReference type="InterPro" id="IPR032508">
    <property type="entry name" value="FecR_C"/>
</dbReference>